<evidence type="ECO:0000256" key="1">
    <source>
        <dbReference type="SAM" id="SignalP"/>
    </source>
</evidence>
<dbReference type="Pfam" id="PF06037">
    <property type="entry name" value="DUF922"/>
    <property type="match status" value="1"/>
</dbReference>
<feature type="chain" id="PRO_5019515170" evidence="1">
    <location>
        <begin position="21"/>
        <end position="188"/>
    </location>
</feature>
<accession>A0A418YKK7</accession>
<dbReference type="InterPro" id="IPR010321">
    <property type="entry name" value="DUF922"/>
</dbReference>
<dbReference type="EMBL" id="QZCH01000001">
    <property type="protein sequence ID" value="RJG51486.1"/>
    <property type="molecule type" value="Genomic_DNA"/>
</dbReference>
<keyword evidence="1" id="KW-0732">Signal</keyword>
<protein>
    <submittedName>
        <fullName evidence="2">DUF922 domain-containing protein</fullName>
    </submittedName>
</protein>
<feature type="signal peptide" evidence="1">
    <location>
        <begin position="1"/>
        <end position="20"/>
    </location>
</feature>
<name>A0A418YKK7_9GAMM</name>
<dbReference type="Proteomes" id="UP000283255">
    <property type="component" value="Unassembled WGS sequence"/>
</dbReference>
<keyword evidence="3" id="KW-1185">Reference proteome</keyword>
<dbReference type="OrthoDB" id="532520at2"/>
<comment type="caution">
    <text evidence="2">The sequence shown here is derived from an EMBL/GenBank/DDBJ whole genome shotgun (WGS) entry which is preliminary data.</text>
</comment>
<evidence type="ECO:0000313" key="3">
    <source>
        <dbReference type="Proteomes" id="UP000283255"/>
    </source>
</evidence>
<proteinExistence type="predicted"/>
<dbReference type="RefSeq" id="WP_119909010.1">
    <property type="nucleotide sequence ID" value="NZ_QZCH01000001.1"/>
</dbReference>
<dbReference type="AlphaFoldDB" id="A0A418YKK7"/>
<evidence type="ECO:0000313" key="2">
    <source>
        <dbReference type="EMBL" id="RJG51486.1"/>
    </source>
</evidence>
<reference evidence="2 3" key="1">
    <citation type="submission" date="2018-09" db="EMBL/GenBank/DDBJ databases">
        <authorList>
            <person name="Wang F."/>
        </authorList>
    </citation>
    <scope>NUCLEOTIDE SEQUENCE [LARGE SCALE GENOMIC DNA]</scope>
    <source>
        <strain evidence="2 3">PLHSC7-2</strain>
    </source>
</reference>
<reference evidence="2 3" key="2">
    <citation type="submission" date="2019-01" db="EMBL/GenBank/DDBJ databases">
        <title>Motilimonas pumilus sp. nov., isolated from the gut of sea cucumber (Apostichopus japonicus).</title>
        <authorList>
            <person name="Wang F.-Q."/>
            <person name="Ren L.-H."/>
            <person name="Lin Y.-W."/>
            <person name="Sun G.-H."/>
            <person name="Du Z.-J."/>
            <person name="Zhao J.-X."/>
            <person name="Liu X.-J."/>
            <person name="Liu L.-J."/>
        </authorList>
    </citation>
    <scope>NUCLEOTIDE SEQUENCE [LARGE SCALE GENOMIC DNA]</scope>
    <source>
        <strain evidence="2 3">PLHSC7-2</strain>
    </source>
</reference>
<sequence length="188" mass="22312">MHRLRVCAALLLLLPWASWAEPQLTIRYRHFGFYGLNIEAIRDQLGKQNPEFAIDNIFHTDVDWEPSWSLVYHNDDAGCKIERIHTKLKMEYPLPRWLNEFDAEEELRSRWQDFYQALLEHLDGHKLIAIDALNEVERQVLTLPRYENCETADIEAEEVAQAVIDEYQQKHQEYDQTTRLGFTQGVHF</sequence>
<organism evidence="2 3">
    <name type="scientific">Motilimonas pumila</name>
    <dbReference type="NCBI Taxonomy" id="2303987"/>
    <lineage>
        <taxon>Bacteria</taxon>
        <taxon>Pseudomonadati</taxon>
        <taxon>Pseudomonadota</taxon>
        <taxon>Gammaproteobacteria</taxon>
        <taxon>Alteromonadales</taxon>
        <taxon>Alteromonadales genera incertae sedis</taxon>
        <taxon>Motilimonas</taxon>
    </lineage>
</organism>
<gene>
    <name evidence="2" type="ORF">D1Z90_01775</name>
</gene>